<dbReference type="STRING" id="1921010.MMIC_P2103"/>
<dbReference type="InterPro" id="IPR001932">
    <property type="entry name" value="PPM-type_phosphatase-like_dom"/>
</dbReference>
<dbReference type="Proteomes" id="UP000231632">
    <property type="component" value="Unassembled WGS sequence"/>
</dbReference>
<evidence type="ECO:0000259" key="7">
    <source>
        <dbReference type="PROSITE" id="PS51746"/>
    </source>
</evidence>
<dbReference type="CDD" id="cd14014">
    <property type="entry name" value="STKc_PknB_like"/>
    <property type="match status" value="1"/>
</dbReference>
<evidence type="ECO:0000256" key="2">
    <source>
        <dbReference type="ARBA" id="ARBA00022741"/>
    </source>
</evidence>
<evidence type="ECO:0000256" key="5">
    <source>
        <dbReference type="SAM" id="Phobius"/>
    </source>
</evidence>
<dbReference type="SUPFAM" id="SSF56112">
    <property type="entry name" value="Protein kinase-like (PK-like)"/>
    <property type="match status" value="1"/>
</dbReference>
<dbReference type="SMART" id="SM00332">
    <property type="entry name" value="PP2Cc"/>
    <property type="match status" value="1"/>
</dbReference>
<evidence type="ECO:0000256" key="1">
    <source>
        <dbReference type="ARBA" id="ARBA00022679"/>
    </source>
</evidence>
<keyword evidence="5" id="KW-1133">Transmembrane helix</keyword>
<evidence type="ECO:0000256" key="3">
    <source>
        <dbReference type="ARBA" id="ARBA00022777"/>
    </source>
</evidence>
<feature type="transmembrane region" description="Helical" evidence="5">
    <location>
        <begin position="546"/>
        <end position="566"/>
    </location>
</feature>
<dbReference type="SUPFAM" id="SSF81606">
    <property type="entry name" value="PP2C-like"/>
    <property type="match status" value="1"/>
</dbReference>
<keyword evidence="1" id="KW-0808">Transferase</keyword>
<keyword evidence="5" id="KW-0472">Membrane</keyword>
<name>A0A1L8CQF6_9PROT</name>
<feature type="domain" description="PPM-type phosphatase" evidence="7">
    <location>
        <begin position="8"/>
        <end position="235"/>
    </location>
</feature>
<accession>A0A1L8CQF6</accession>
<gene>
    <name evidence="8" type="ORF">MMIC_P2103</name>
</gene>
<keyword evidence="5" id="KW-0812">Transmembrane</keyword>
<dbReference type="RefSeq" id="WP_072660453.1">
    <property type="nucleotide sequence ID" value="NZ_BDFD01000021.1"/>
</dbReference>
<dbReference type="CDD" id="cd00143">
    <property type="entry name" value="PP2Cc"/>
    <property type="match status" value="1"/>
</dbReference>
<proteinExistence type="predicted"/>
<dbReference type="SMART" id="SM00331">
    <property type="entry name" value="PP2C_SIG"/>
    <property type="match status" value="1"/>
</dbReference>
<dbReference type="Pfam" id="PF13672">
    <property type="entry name" value="PP2C_2"/>
    <property type="match status" value="1"/>
</dbReference>
<feature type="domain" description="Protein kinase" evidence="6">
    <location>
        <begin position="268"/>
        <end position="532"/>
    </location>
</feature>
<dbReference type="Gene3D" id="3.60.40.10">
    <property type="entry name" value="PPM-type phosphatase domain"/>
    <property type="match status" value="1"/>
</dbReference>
<dbReference type="PROSITE" id="PS50011">
    <property type="entry name" value="PROTEIN_KINASE_DOM"/>
    <property type="match status" value="1"/>
</dbReference>
<dbReference type="OrthoDB" id="5293405at2"/>
<dbReference type="GO" id="GO:0004674">
    <property type="term" value="F:protein serine/threonine kinase activity"/>
    <property type="evidence" value="ECO:0007669"/>
    <property type="project" value="TreeGrafter"/>
</dbReference>
<keyword evidence="3 8" id="KW-0418">Kinase</keyword>
<evidence type="ECO:0000259" key="6">
    <source>
        <dbReference type="PROSITE" id="PS50011"/>
    </source>
</evidence>
<reference evidence="8 9" key="1">
    <citation type="journal article" date="2017" name="Arch. Microbiol.">
        <title>Mariprofundus micogutta sp. nov., a novel iron-oxidizing zetaproteobacterium isolated from a deep-sea hydrothermal field at the Bayonnaise knoll of the Izu-Ogasawara arc, and a description of Mariprofundales ord. nov. and Zetaproteobacteria classis nov.</title>
        <authorList>
            <person name="Makita H."/>
            <person name="Tanaka E."/>
            <person name="Mitsunobu S."/>
            <person name="Miyazaki M."/>
            <person name="Nunoura T."/>
            <person name="Uematsu K."/>
            <person name="Takaki Y."/>
            <person name="Nishi S."/>
            <person name="Shimamura S."/>
            <person name="Takai K."/>
        </authorList>
    </citation>
    <scope>NUCLEOTIDE SEQUENCE [LARGE SCALE GENOMIC DNA]</scope>
    <source>
        <strain evidence="8 9">ET2</strain>
    </source>
</reference>
<dbReference type="PANTHER" id="PTHR43289:SF6">
    <property type="entry name" value="SERINE_THREONINE-PROTEIN KINASE NEKL-3"/>
    <property type="match status" value="1"/>
</dbReference>
<dbReference type="Pfam" id="PF00069">
    <property type="entry name" value="Pkinase"/>
    <property type="match status" value="1"/>
</dbReference>
<evidence type="ECO:0000313" key="8">
    <source>
        <dbReference type="EMBL" id="GAV21123.1"/>
    </source>
</evidence>
<organism evidence="8 9">
    <name type="scientific">Mariprofundus micogutta</name>
    <dbReference type="NCBI Taxonomy" id="1921010"/>
    <lineage>
        <taxon>Bacteria</taxon>
        <taxon>Pseudomonadati</taxon>
        <taxon>Pseudomonadota</taxon>
        <taxon>Candidatius Mariprofundia</taxon>
        <taxon>Mariprofundales</taxon>
        <taxon>Mariprofundaceae</taxon>
        <taxon>Mariprofundus</taxon>
    </lineage>
</organism>
<dbReference type="InterPro" id="IPR036457">
    <property type="entry name" value="PPM-type-like_dom_sf"/>
</dbReference>
<dbReference type="PROSITE" id="PS00108">
    <property type="entry name" value="PROTEIN_KINASE_ST"/>
    <property type="match status" value="1"/>
</dbReference>
<comment type="caution">
    <text evidence="8">The sequence shown here is derived from an EMBL/GenBank/DDBJ whole genome shotgun (WGS) entry which is preliminary data.</text>
</comment>
<evidence type="ECO:0000256" key="4">
    <source>
        <dbReference type="ARBA" id="ARBA00022840"/>
    </source>
</evidence>
<dbReference type="Gene3D" id="1.10.510.10">
    <property type="entry name" value="Transferase(Phosphotransferase) domain 1"/>
    <property type="match status" value="1"/>
</dbReference>
<dbReference type="SMART" id="SM00220">
    <property type="entry name" value="S_TKc"/>
    <property type="match status" value="1"/>
</dbReference>
<dbReference type="PANTHER" id="PTHR43289">
    <property type="entry name" value="MITOGEN-ACTIVATED PROTEIN KINASE KINASE KINASE 20-RELATED"/>
    <property type="match status" value="1"/>
</dbReference>
<dbReference type="InterPro" id="IPR011009">
    <property type="entry name" value="Kinase-like_dom_sf"/>
</dbReference>
<keyword evidence="9" id="KW-1185">Reference proteome</keyword>
<dbReference type="GO" id="GO:0005524">
    <property type="term" value="F:ATP binding"/>
    <property type="evidence" value="ECO:0007669"/>
    <property type="project" value="UniProtKB-KW"/>
</dbReference>
<protein>
    <submittedName>
        <fullName evidence="8">Serine/threonine-protein kinase StkP</fullName>
    </submittedName>
</protein>
<dbReference type="AlphaFoldDB" id="A0A1L8CQF6"/>
<dbReference type="InterPro" id="IPR000719">
    <property type="entry name" value="Prot_kinase_dom"/>
</dbReference>
<keyword evidence="2" id="KW-0547">Nucleotide-binding</keyword>
<keyword evidence="4" id="KW-0067">ATP-binding</keyword>
<dbReference type="EMBL" id="BDFD01000021">
    <property type="protein sequence ID" value="GAV21123.1"/>
    <property type="molecule type" value="Genomic_DNA"/>
</dbReference>
<dbReference type="PROSITE" id="PS51746">
    <property type="entry name" value="PPM_2"/>
    <property type="match status" value="1"/>
</dbReference>
<dbReference type="InterPro" id="IPR008271">
    <property type="entry name" value="Ser/Thr_kinase_AS"/>
</dbReference>
<sequence length="568" mass="64291">MNNKLIVEAGQNSQAGIKEQNEDCCGIRIPDEMDLIHKGIVAITADGVGSSEAAKEASEYCVQGFISDYFSTPMSWSVKTAGERIIRSLNSWLYSQGQRRYASQLSLASTLAVLVLKSTTAHLFHVGDSRIYLIRSGSIRCLTKDHRLTIDHNKTYLARAMGGENEVNFDYQSLPVELNDRFILTSDGVHEFLCKEQLLASVLSSDNPETIAENIIDSALKVGSDDNLTCQVLLVKQLPNQNENEYYRELTSLPFPPPLDPGMELDGYHIIKELHSSVTIQVYLAEDIESGETVVIKTPSVNFEDDPAYIDRFLHEVWVGRRISSPHVFKVFQLKRKRSCIYYVTEFLEGQSLAQWILDNPKPDLGQVRDIVDQVIKGLRAFHRREMVHQDIKPDNIMIDKHGVTKIIDFGSTQVAGLKEIYTPIEQHHLDGTANYIAPELFEGFEGTPHSDMYSLGITVYEILSNGHFPYGDTEETKPHKHYVYTSVRKHNSDIPVWMDGAIQKAVQKDPDRRYESYSEFQYDLSNPNPAFMKTTAPLIERNPLGFWRGLSIIMIAVNLLLLFLIGR</sequence>
<evidence type="ECO:0000313" key="9">
    <source>
        <dbReference type="Proteomes" id="UP000231632"/>
    </source>
</evidence>